<dbReference type="NCBIfam" id="NF000867">
    <property type="entry name" value="PRK00078.1"/>
    <property type="match status" value="1"/>
</dbReference>
<accession>A0ABD4RGP6</accession>
<dbReference type="GO" id="GO:0009117">
    <property type="term" value="P:nucleotide metabolic process"/>
    <property type="evidence" value="ECO:0007669"/>
    <property type="project" value="UniProtKB-KW"/>
</dbReference>
<dbReference type="Proteomes" id="UP000775179">
    <property type="component" value="Unassembled WGS sequence"/>
</dbReference>
<protein>
    <recommendedName>
        <fullName evidence="3">dTTP/UTP pyrophosphatase</fullName>
        <shortName evidence="3">dTTPase/UTPase</shortName>
        <ecNumber evidence="3">3.6.1.9</ecNumber>
    </recommendedName>
    <alternativeName>
        <fullName evidence="3">Nucleoside triphosphate pyrophosphatase</fullName>
    </alternativeName>
    <alternativeName>
        <fullName evidence="3">Nucleotide pyrophosphatase</fullName>
        <shortName evidence="3">Nucleotide PPase</shortName>
    </alternativeName>
</protein>
<dbReference type="Pfam" id="PF02545">
    <property type="entry name" value="Maf"/>
    <property type="match status" value="1"/>
</dbReference>
<dbReference type="PANTHER" id="PTHR43213:SF5">
    <property type="entry name" value="BIFUNCTIONAL DTTP_UTP PYROPHOSPHATASE_METHYLTRANSFERASE PROTEIN-RELATED"/>
    <property type="match status" value="1"/>
</dbReference>
<comment type="subcellular location">
    <subcellularLocation>
        <location evidence="3">Cytoplasm</location>
    </subcellularLocation>
</comment>
<comment type="caution">
    <text evidence="3">Lacks conserved residue(s) required for the propagation of feature annotation.</text>
</comment>
<dbReference type="NCBIfam" id="TIGR00172">
    <property type="entry name" value="maf"/>
    <property type="match status" value="1"/>
</dbReference>
<dbReference type="AlphaFoldDB" id="A0ABD4RGP6"/>
<comment type="caution">
    <text evidence="4">The sequence shown here is derived from an EMBL/GenBank/DDBJ whole genome shotgun (WGS) entry which is preliminary data.</text>
</comment>
<dbReference type="HAMAP" id="MF_00528">
    <property type="entry name" value="Maf"/>
    <property type="match status" value="1"/>
</dbReference>
<dbReference type="GO" id="GO:0005737">
    <property type="term" value="C:cytoplasm"/>
    <property type="evidence" value="ECO:0007669"/>
    <property type="project" value="UniProtKB-SubCell"/>
</dbReference>
<comment type="catalytic activity">
    <reaction evidence="3">
        <text>dTTP + H2O = dTMP + diphosphate + H(+)</text>
        <dbReference type="Rhea" id="RHEA:28534"/>
        <dbReference type="ChEBI" id="CHEBI:15377"/>
        <dbReference type="ChEBI" id="CHEBI:15378"/>
        <dbReference type="ChEBI" id="CHEBI:33019"/>
        <dbReference type="ChEBI" id="CHEBI:37568"/>
        <dbReference type="ChEBI" id="CHEBI:63528"/>
        <dbReference type="EC" id="3.6.1.9"/>
    </reaction>
</comment>
<evidence type="ECO:0000313" key="5">
    <source>
        <dbReference type="Proteomes" id="UP000775179"/>
    </source>
</evidence>
<feature type="site" description="Important for substrate specificity" evidence="3">
    <location>
        <position position="11"/>
    </location>
</feature>
<dbReference type="PIRSF" id="PIRSF006305">
    <property type="entry name" value="Maf"/>
    <property type="match status" value="1"/>
</dbReference>
<feature type="active site" description="Proton acceptor" evidence="3">
    <location>
        <position position="71"/>
    </location>
</feature>
<feature type="site" description="Important for substrate specificity" evidence="3">
    <location>
        <position position="156"/>
    </location>
</feature>
<name>A0ABD4RGP6_9CLOT</name>
<keyword evidence="2 3" id="KW-0378">Hydrolase</keyword>
<comment type="function">
    <text evidence="3">Nucleoside triphosphate pyrophosphatase that hydrolyzes dTTP and UTP. May have a dual role in cell division arrest and in preventing the incorporation of modified nucleotides into cellular nucleic acids.</text>
</comment>
<gene>
    <name evidence="4" type="ORF">K4H94_04560</name>
</gene>
<dbReference type="InterPro" id="IPR003697">
    <property type="entry name" value="Maf-like"/>
</dbReference>
<dbReference type="KEGG" id="cchv:BTM20_11760"/>
<dbReference type="GeneID" id="66302551"/>
<comment type="similarity">
    <text evidence="3">Belongs to the Maf family. YhdE subfamily.</text>
</comment>
<comment type="catalytic activity">
    <reaction evidence="3">
        <text>UTP + H2O = UMP + diphosphate + H(+)</text>
        <dbReference type="Rhea" id="RHEA:29395"/>
        <dbReference type="ChEBI" id="CHEBI:15377"/>
        <dbReference type="ChEBI" id="CHEBI:15378"/>
        <dbReference type="ChEBI" id="CHEBI:33019"/>
        <dbReference type="ChEBI" id="CHEBI:46398"/>
        <dbReference type="ChEBI" id="CHEBI:57865"/>
        <dbReference type="EC" id="3.6.1.9"/>
    </reaction>
</comment>
<dbReference type="InterPro" id="IPR029001">
    <property type="entry name" value="ITPase-like_fam"/>
</dbReference>
<feature type="site" description="Important for substrate specificity" evidence="3">
    <location>
        <position position="72"/>
    </location>
</feature>
<dbReference type="EMBL" id="JAIFTX010000007">
    <property type="protein sequence ID" value="MBX7290320.1"/>
    <property type="molecule type" value="Genomic_DNA"/>
</dbReference>
<evidence type="ECO:0000313" key="4">
    <source>
        <dbReference type="EMBL" id="MBX7290320.1"/>
    </source>
</evidence>
<dbReference type="PANTHER" id="PTHR43213">
    <property type="entry name" value="BIFUNCTIONAL DTTP/UTP PYROPHOSPHATASE/METHYLTRANSFERASE PROTEIN-RELATED"/>
    <property type="match status" value="1"/>
</dbReference>
<dbReference type="SUPFAM" id="SSF52972">
    <property type="entry name" value="ITPase-like"/>
    <property type="match status" value="1"/>
</dbReference>
<dbReference type="GO" id="GO:0047429">
    <property type="term" value="F:nucleoside triphosphate diphosphatase activity"/>
    <property type="evidence" value="ECO:0007669"/>
    <property type="project" value="UniProtKB-EC"/>
</dbReference>
<keyword evidence="3" id="KW-0963">Cytoplasm</keyword>
<dbReference type="Gene3D" id="3.90.950.10">
    <property type="match status" value="1"/>
</dbReference>
<organism evidence="4 5">
    <name type="scientific">Clostridium chauvoei</name>
    <dbReference type="NCBI Taxonomy" id="46867"/>
    <lineage>
        <taxon>Bacteria</taxon>
        <taxon>Bacillati</taxon>
        <taxon>Bacillota</taxon>
        <taxon>Clostridia</taxon>
        <taxon>Eubacteriales</taxon>
        <taxon>Clostridiaceae</taxon>
        <taxon>Clostridium</taxon>
    </lineage>
</organism>
<dbReference type="RefSeq" id="WP_021876539.1">
    <property type="nucleotide sequence ID" value="NZ_CP018624.1"/>
</dbReference>
<reference evidence="4 5" key="1">
    <citation type="submission" date="2021-08" db="EMBL/GenBank/DDBJ databases">
        <title>Genome sequence analysis of Clostridium chauvoei strains of European origin and evaluation of typing options for outbreak investigations.</title>
        <authorList>
            <person name="Abdel-Glil M."/>
            <person name="Thomas P."/>
            <person name="Seyboldt C."/>
        </authorList>
    </citation>
    <scope>NUCLEOTIDE SEQUENCE [LARGE SCALE GENOMIC DNA]</scope>
    <source>
        <strain evidence="4 5">S0260-09</strain>
    </source>
</reference>
<sequence length="189" mass="21128">MKYILASASERRQELLHRLITDFDIKVSNFDESSISFDGYNISEYVIKLAQGKVLDVAKTTNDEAVIIGADTIVALDNNILGKPKDEEDAFNMLKLLSGKTHRVYSAVVILNTDNKKIEKECIYTEVKFSDLTDEDIIKYIKTREPLDKAGAYGIQGLGGIFVEGINGCYYNVVGLPLNILNKMIKKVI</sequence>
<evidence type="ECO:0000256" key="1">
    <source>
        <dbReference type="ARBA" id="ARBA00001968"/>
    </source>
</evidence>
<proteinExistence type="inferred from homology"/>
<dbReference type="EC" id="3.6.1.9" evidence="3"/>
<comment type="cofactor">
    <cofactor evidence="1 3">
        <name>a divalent metal cation</name>
        <dbReference type="ChEBI" id="CHEBI:60240"/>
    </cofactor>
</comment>
<dbReference type="CDD" id="cd00555">
    <property type="entry name" value="Maf"/>
    <property type="match status" value="1"/>
</dbReference>
<evidence type="ECO:0000256" key="2">
    <source>
        <dbReference type="ARBA" id="ARBA00022801"/>
    </source>
</evidence>
<evidence type="ECO:0000256" key="3">
    <source>
        <dbReference type="HAMAP-Rule" id="MF_00528"/>
    </source>
</evidence>
<keyword evidence="3" id="KW-0546">Nucleotide metabolism</keyword>